<reference evidence="3 4" key="1">
    <citation type="submission" date="2020-06" db="EMBL/GenBank/DDBJ databases">
        <title>WGS assembly of Ceratodon purpureus strain R40.</title>
        <authorList>
            <person name="Carey S.B."/>
            <person name="Jenkins J."/>
            <person name="Shu S."/>
            <person name="Lovell J.T."/>
            <person name="Sreedasyam A."/>
            <person name="Maumus F."/>
            <person name="Tiley G.P."/>
            <person name="Fernandez-Pozo N."/>
            <person name="Barry K."/>
            <person name="Chen C."/>
            <person name="Wang M."/>
            <person name="Lipzen A."/>
            <person name="Daum C."/>
            <person name="Saski C.A."/>
            <person name="Payton A.C."/>
            <person name="Mcbreen J.C."/>
            <person name="Conrad R.E."/>
            <person name="Kollar L.M."/>
            <person name="Olsson S."/>
            <person name="Huttunen S."/>
            <person name="Landis J.B."/>
            <person name="Wickett N.J."/>
            <person name="Johnson M.G."/>
            <person name="Rensing S.A."/>
            <person name="Grimwood J."/>
            <person name="Schmutz J."/>
            <person name="Mcdaniel S.F."/>
        </authorList>
    </citation>
    <scope>NUCLEOTIDE SEQUENCE [LARGE SCALE GENOMIC DNA]</scope>
    <source>
        <strain evidence="3 4">R40</strain>
    </source>
</reference>
<evidence type="ECO:0000313" key="3">
    <source>
        <dbReference type="EMBL" id="KAG0555949.1"/>
    </source>
</evidence>
<comment type="caution">
    <text evidence="3">The sequence shown here is derived from an EMBL/GenBank/DDBJ whole genome shotgun (WGS) entry which is preliminary data.</text>
</comment>
<evidence type="ECO:0000259" key="2">
    <source>
        <dbReference type="Pfam" id="PF01464"/>
    </source>
</evidence>
<organism evidence="3 4">
    <name type="scientific">Ceratodon purpureus</name>
    <name type="common">Fire moss</name>
    <name type="synonym">Dicranum purpureum</name>
    <dbReference type="NCBI Taxonomy" id="3225"/>
    <lineage>
        <taxon>Eukaryota</taxon>
        <taxon>Viridiplantae</taxon>
        <taxon>Streptophyta</taxon>
        <taxon>Embryophyta</taxon>
        <taxon>Bryophyta</taxon>
        <taxon>Bryophytina</taxon>
        <taxon>Bryopsida</taxon>
        <taxon>Dicranidae</taxon>
        <taxon>Pseudoditrichales</taxon>
        <taxon>Ditrichaceae</taxon>
        <taxon>Ceratodon</taxon>
    </lineage>
</organism>
<dbReference type="Pfam" id="PF01464">
    <property type="entry name" value="SLT"/>
    <property type="match status" value="1"/>
</dbReference>
<evidence type="ECO:0000313" key="4">
    <source>
        <dbReference type="Proteomes" id="UP000822688"/>
    </source>
</evidence>
<name>A0A8T0GD10_CERPU</name>
<dbReference type="InterPro" id="IPR008258">
    <property type="entry name" value="Transglycosylase_SLT_dom_1"/>
</dbReference>
<protein>
    <recommendedName>
        <fullName evidence="2">Transglycosylase SLT domain-containing protein</fullName>
    </recommendedName>
</protein>
<dbReference type="OrthoDB" id="550520at2759"/>
<evidence type="ECO:0000256" key="1">
    <source>
        <dbReference type="SAM" id="MobiDB-lite"/>
    </source>
</evidence>
<dbReference type="PANTHER" id="PTHR37179:SF1">
    <property type="entry name" value="TRANSGLYCOSYLASE"/>
    <property type="match status" value="1"/>
</dbReference>
<sequence>MAPNMKYWDDWVDVEDMEAMWNHPEVCKEWIQVGEEHGMKVHMSRNFDGKPYVTQTEMKGMAEIITRRYFKRLDVGMICAIAEVESSRIPLAYRFEPKLGEASTGLMQTLQSTAEWLATDMGYRAYAIEGVSALLYRPFVSVYFGAAYLKWLSTYDGKKRNEEFMVRAYNGGPQAATKASTLAYWNKYLEAKQSLPNISEVPLIFVTPVAVPPRPPSPIIAPGPPPPPVATKFSKYQFTRPSSVQGAVGESNSTASTSSSVPAAVQETKNTKPTPSIVKPPVVEPMSTKPPVSSVKETVVEPRNTKPRAGGVKEAVVPPKISKPKSSSANVQKKEWTYWDEKISREDLDEMWRHPQVKKEWTASNEKRGQVRFARDAELRPYLTTTELKALAEIIVSRYFAERVSPVMLRSIAEVSSKRLLHGADGISGVMQTAYPTAAWLYKDMGYKSYKLRSRDDLSNPFLAMYFGAAYVCWLTTYGGRPRTDEFVLRAYYAGPSGVEEPSAGIFYQKYLAHRQASPAQELQKSASTGGQWTTTALWRGTHPAFQPPPNQSIWRRLWASS</sequence>
<feature type="region of interest" description="Disordered" evidence="1">
    <location>
        <begin position="243"/>
        <end position="314"/>
    </location>
</feature>
<dbReference type="Proteomes" id="UP000822688">
    <property type="component" value="Chromosome 11"/>
</dbReference>
<dbReference type="EMBL" id="CM026432">
    <property type="protein sequence ID" value="KAG0555949.1"/>
    <property type="molecule type" value="Genomic_DNA"/>
</dbReference>
<dbReference type="SUPFAM" id="SSF53955">
    <property type="entry name" value="Lysozyme-like"/>
    <property type="match status" value="2"/>
</dbReference>
<keyword evidence="4" id="KW-1185">Reference proteome</keyword>
<accession>A0A8T0GD10</accession>
<proteinExistence type="predicted"/>
<feature type="domain" description="Transglycosylase SLT" evidence="2">
    <location>
        <begin position="71"/>
        <end position="187"/>
    </location>
</feature>
<dbReference type="Gene3D" id="1.10.530.10">
    <property type="match status" value="2"/>
</dbReference>
<dbReference type="InterPro" id="IPR023346">
    <property type="entry name" value="Lysozyme-like_dom_sf"/>
</dbReference>
<gene>
    <name evidence="3" type="ORF">KC19_11G015100</name>
</gene>
<dbReference type="AlphaFoldDB" id="A0A8T0GD10"/>
<feature type="compositionally biased region" description="Low complexity" evidence="1">
    <location>
        <begin position="251"/>
        <end position="260"/>
    </location>
</feature>
<dbReference type="PANTHER" id="PTHR37179">
    <property type="entry name" value="TRANSGLYCOSYLASE"/>
    <property type="match status" value="1"/>
</dbReference>